<accession>A0ABW5LGB8</accession>
<name>A0ABW5LGB8_9FLAO</name>
<keyword evidence="1" id="KW-0808">Transferase</keyword>
<proteinExistence type="predicted"/>
<dbReference type="InterPro" id="IPR032710">
    <property type="entry name" value="NTF2-like_dom_sf"/>
</dbReference>
<dbReference type="PANTHER" id="PTHR11364">
    <property type="entry name" value="THIOSULFATE SULFERTANSFERASE"/>
    <property type="match status" value="1"/>
</dbReference>
<dbReference type="Gene3D" id="3.40.250.10">
    <property type="entry name" value="Rhodanese-like domain"/>
    <property type="match status" value="2"/>
</dbReference>
<sequence>MGELVEDFYTALSNHDTTKLVALYHEGIIFKDPVFGELQGDLVTKMWYWLLENGPDMEVKFSDIKADENKASAYWEARYTFGERKRPVLNKVKAKFEFKDGKIFRHEDDFSLKRWASQAMGWKGKMIGGTTYFRKKIQFRSKRLLEKYTIPLIHDTKHDILETPLVSAQWLSKNLDAPDIMVLDTTIKKAVNNAQSEDESKCIKNARFFDIKGMFSDKETNIPNMLVSPEVFEEGCRKLGISNHHRIVVYDRLGIYSSPRVWWMFKTMGYDNVAVLDGGLPTWEKMGLPTEPFDLKKTYPKGTFSSHYRKELVITSEDVLAEMNNENTLILDARSDGRFKAVEPEPRDDLKGGHIPNSKSLYYVRVLKDGKMLPSEDLKEIFNDLNIINKKLIFTCGSGITACIILLAAELVGYTHGAVYDGSWSEWGQLDEVPIEC</sequence>
<gene>
    <name evidence="4" type="ORF">ACFSR1_13150</name>
</gene>
<dbReference type="InterPro" id="IPR037401">
    <property type="entry name" value="SnoaL-like"/>
</dbReference>
<evidence type="ECO:0000313" key="4">
    <source>
        <dbReference type="EMBL" id="MFD2563620.1"/>
    </source>
</evidence>
<dbReference type="SUPFAM" id="SSF52821">
    <property type="entry name" value="Rhodanese/Cell cycle control phosphatase"/>
    <property type="match status" value="2"/>
</dbReference>
<feature type="domain" description="Rhodanese" evidence="3">
    <location>
        <begin position="324"/>
        <end position="436"/>
    </location>
</feature>
<dbReference type="RefSeq" id="WP_378293204.1">
    <property type="nucleotide sequence ID" value="NZ_JBHULE010000019.1"/>
</dbReference>
<evidence type="ECO:0000256" key="2">
    <source>
        <dbReference type="ARBA" id="ARBA00022737"/>
    </source>
</evidence>
<dbReference type="InterPro" id="IPR036873">
    <property type="entry name" value="Rhodanese-like_dom_sf"/>
</dbReference>
<reference evidence="5" key="1">
    <citation type="journal article" date="2019" name="Int. J. Syst. Evol. Microbiol.">
        <title>The Global Catalogue of Microorganisms (GCM) 10K type strain sequencing project: providing services to taxonomists for standard genome sequencing and annotation.</title>
        <authorList>
            <consortium name="The Broad Institute Genomics Platform"/>
            <consortium name="The Broad Institute Genome Sequencing Center for Infectious Disease"/>
            <person name="Wu L."/>
            <person name="Ma J."/>
        </authorList>
    </citation>
    <scope>NUCLEOTIDE SEQUENCE [LARGE SCALE GENOMIC DNA]</scope>
    <source>
        <strain evidence="5">KCTC 52274</strain>
    </source>
</reference>
<dbReference type="InterPro" id="IPR001763">
    <property type="entry name" value="Rhodanese-like_dom"/>
</dbReference>
<dbReference type="Gene3D" id="3.10.450.50">
    <property type="match status" value="1"/>
</dbReference>
<keyword evidence="2" id="KW-0677">Repeat</keyword>
<keyword evidence="5" id="KW-1185">Reference proteome</keyword>
<dbReference type="Pfam" id="PF12680">
    <property type="entry name" value="SnoaL_2"/>
    <property type="match status" value="1"/>
</dbReference>
<evidence type="ECO:0000313" key="5">
    <source>
        <dbReference type="Proteomes" id="UP001597319"/>
    </source>
</evidence>
<dbReference type="PROSITE" id="PS50206">
    <property type="entry name" value="RHODANESE_3"/>
    <property type="match status" value="2"/>
</dbReference>
<dbReference type="EMBL" id="JBHULE010000019">
    <property type="protein sequence ID" value="MFD2563620.1"/>
    <property type="molecule type" value="Genomic_DNA"/>
</dbReference>
<evidence type="ECO:0000256" key="1">
    <source>
        <dbReference type="ARBA" id="ARBA00022679"/>
    </source>
</evidence>
<evidence type="ECO:0000259" key="3">
    <source>
        <dbReference type="PROSITE" id="PS50206"/>
    </source>
</evidence>
<dbReference type="SUPFAM" id="SSF54427">
    <property type="entry name" value="NTF2-like"/>
    <property type="match status" value="1"/>
</dbReference>
<dbReference type="PANTHER" id="PTHR11364:SF27">
    <property type="entry name" value="SULFURTRANSFERASE"/>
    <property type="match status" value="1"/>
</dbReference>
<dbReference type="InterPro" id="IPR045078">
    <property type="entry name" value="TST/MPST-like"/>
</dbReference>
<feature type="domain" description="Rhodanese" evidence="3">
    <location>
        <begin position="176"/>
        <end position="292"/>
    </location>
</feature>
<dbReference type="CDD" id="cd01449">
    <property type="entry name" value="TST_Repeat_2"/>
    <property type="match status" value="1"/>
</dbReference>
<organism evidence="4 5">
    <name type="scientific">Aquimarina rubra</name>
    <dbReference type="NCBI Taxonomy" id="1920033"/>
    <lineage>
        <taxon>Bacteria</taxon>
        <taxon>Pseudomonadati</taxon>
        <taxon>Bacteroidota</taxon>
        <taxon>Flavobacteriia</taxon>
        <taxon>Flavobacteriales</taxon>
        <taxon>Flavobacteriaceae</taxon>
        <taxon>Aquimarina</taxon>
    </lineage>
</organism>
<protein>
    <submittedName>
        <fullName evidence="4">Rhodanese-like domain-containing protein</fullName>
    </submittedName>
</protein>
<dbReference type="CDD" id="cd01448">
    <property type="entry name" value="TST_Repeat_1"/>
    <property type="match status" value="1"/>
</dbReference>
<comment type="caution">
    <text evidence="4">The sequence shown here is derived from an EMBL/GenBank/DDBJ whole genome shotgun (WGS) entry which is preliminary data.</text>
</comment>
<dbReference type="SMART" id="SM00450">
    <property type="entry name" value="RHOD"/>
    <property type="match status" value="2"/>
</dbReference>
<dbReference type="Proteomes" id="UP001597319">
    <property type="component" value="Unassembled WGS sequence"/>
</dbReference>
<dbReference type="Pfam" id="PF00581">
    <property type="entry name" value="Rhodanese"/>
    <property type="match status" value="2"/>
</dbReference>